<organism evidence="1">
    <name type="scientific">gut metagenome</name>
    <dbReference type="NCBI Taxonomy" id="749906"/>
    <lineage>
        <taxon>unclassified sequences</taxon>
        <taxon>metagenomes</taxon>
        <taxon>organismal metagenomes</taxon>
    </lineage>
</organism>
<protein>
    <submittedName>
        <fullName evidence="1">Uncharacterized protein</fullName>
    </submittedName>
</protein>
<evidence type="ECO:0000313" key="1">
    <source>
        <dbReference type="EMBL" id="EJW90455.1"/>
    </source>
</evidence>
<comment type="caution">
    <text evidence="1">The sequence shown here is derived from an EMBL/GenBank/DDBJ whole genome shotgun (WGS) entry which is preliminary data.</text>
</comment>
<reference evidence="1" key="1">
    <citation type="journal article" date="2012" name="PLoS ONE">
        <title>Gene sets for utilization of primary and secondary nutrition supplies in the distal gut of endangered iberian lynx.</title>
        <authorList>
            <person name="Alcaide M."/>
            <person name="Messina E."/>
            <person name="Richter M."/>
            <person name="Bargiela R."/>
            <person name="Peplies J."/>
            <person name="Huws S.A."/>
            <person name="Newbold C.J."/>
            <person name="Golyshin P.N."/>
            <person name="Simon M.A."/>
            <person name="Lopez G."/>
            <person name="Yakimov M.M."/>
            <person name="Ferrer M."/>
        </authorList>
    </citation>
    <scope>NUCLEOTIDE SEQUENCE</scope>
</reference>
<dbReference type="AlphaFoldDB" id="J9BSA1"/>
<accession>J9BSA1</accession>
<sequence length="123" mass="14392">MLVRDEDHERWQAALYDQYIICNGAFPHHVIGGENFAQCIPYEGNEKLLGTSDAPKAKRWKPKERETYFTIHHEYGVPFYVVDFKWDGSPADEDMYRLGNCFRTEEEAQKVTDKFNALLKGEE</sequence>
<dbReference type="EMBL" id="AMCI01008832">
    <property type="protein sequence ID" value="EJW90455.1"/>
    <property type="molecule type" value="Genomic_DNA"/>
</dbReference>
<proteinExistence type="predicted"/>
<gene>
    <name evidence="1" type="ORF">EVA_21433</name>
</gene>
<name>J9BSA1_9ZZZZ</name>